<evidence type="ECO:0000259" key="4">
    <source>
        <dbReference type="SMART" id="SM00458"/>
    </source>
</evidence>
<dbReference type="GO" id="GO:0000272">
    <property type="term" value="P:polysaccharide catabolic process"/>
    <property type="evidence" value="ECO:0007669"/>
    <property type="project" value="UniProtKB-KW"/>
</dbReference>
<feature type="region of interest" description="Disordered" evidence="3">
    <location>
        <begin position="1"/>
        <end position="31"/>
    </location>
</feature>
<feature type="region of interest" description="Disordered" evidence="3">
    <location>
        <begin position="416"/>
        <end position="537"/>
    </location>
</feature>
<evidence type="ECO:0000256" key="3">
    <source>
        <dbReference type="SAM" id="MobiDB-lite"/>
    </source>
</evidence>
<dbReference type="PROSITE" id="PS50231">
    <property type="entry name" value="RICIN_B_LECTIN"/>
    <property type="match status" value="1"/>
</dbReference>
<keyword evidence="1" id="KW-0326">Glycosidase</keyword>
<dbReference type="Proteomes" id="UP000598146">
    <property type="component" value="Unassembled WGS sequence"/>
</dbReference>
<dbReference type="GO" id="GO:0016798">
    <property type="term" value="F:hydrolase activity, acting on glycosyl bonds"/>
    <property type="evidence" value="ECO:0007669"/>
    <property type="project" value="UniProtKB-KW"/>
</dbReference>
<proteinExistence type="predicted"/>
<dbReference type="SMART" id="SM00458">
    <property type="entry name" value="RICIN"/>
    <property type="match status" value="1"/>
</dbReference>
<dbReference type="PRINTS" id="PR01217">
    <property type="entry name" value="PRICHEXTENSN"/>
</dbReference>
<dbReference type="InterPro" id="IPR036116">
    <property type="entry name" value="FN3_sf"/>
</dbReference>
<dbReference type="InterPro" id="IPR035992">
    <property type="entry name" value="Ricin_B-like_lectins"/>
</dbReference>
<dbReference type="CDD" id="cd00063">
    <property type="entry name" value="FN3"/>
    <property type="match status" value="1"/>
</dbReference>
<evidence type="ECO:0000256" key="1">
    <source>
        <dbReference type="ARBA" id="ARBA00023295"/>
    </source>
</evidence>
<dbReference type="Pfam" id="PF14200">
    <property type="entry name" value="RicinB_lectin_2"/>
    <property type="match status" value="1"/>
</dbReference>
<dbReference type="AlphaFoldDB" id="A0A931CHV7"/>
<feature type="compositionally biased region" description="Pro residues" evidence="3">
    <location>
        <begin position="436"/>
        <end position="456"/>
    </location>
</feature>
<keyword evidence="2" id="KW-0119">Carbohydrate metabolism</keyword>
<keyword evidence="1" id="KW-0378">Hydrolase</keyword>
<protein>
    <submittedName>
        <fullName evidence="5">RICIN domain-containing protein</fullName>
    </submittedName>
</protein>
<dbReference type="Gene3D" id="2.60.40.10">
    <property type="entry name" value="Immunoglobulins"/>
    <property type="match status" value="1"/>
</dbReference>
<dbReference type="InterPro" id="IPR000772">
    <property type="entry name" value="Ricin_B_lectin"/>
</dbReference>
<reference evidence="5" key="1">
    <citation type="submission" date="2020-11" db="EMBL/GenBank/DDBJ databases">
        <title>Isolation and identification of active actinomycetes.</title>
        <authorList>
            <person name="Sun X."/>
        </authorList>
    </citation>
    <scope>NUCLEOTIDE SEQUENCE</scope>
    <source>
        <strain evidence="5">NEAU-A11</strain>
    </source>
</reference>
<sequence length="761" mass="78874">MSAHRRPAFRGSPPGRRRAPSEHRRKSRSASSRLLPVALGLALLGVGGVVGPSVIGNSSSSDADRLGLAGLPADAPEQGLVYTGLKLAAADSFCAGSYLLYDETCTHGPQSPPAGLSVRRDVAPVTKGGGQVTAVRRENGAVPKDAEIARDLGGSALTADAPALIPDAAPGQADFILGPGDVACSGDGRSGKRVQLLYLHESATDSRYPKFLNSFRTWAAGVDAIYDASAGETGGSRHIRYVTTPDCRVDVAEVQLPDGSLDSFLKTIESLRNLGYNRTDRKYLMFSDTNVYCGISTYVADTRPGRGNRNNGGPSYARVDSGCWSSAVAAHELTHSLGAVLSDSPNATGAGSCVDEYDLLCGSDRSGKPIRTVCPKNHEIRLDCGHDDYFSTDPKPGSYLDEHWNVALSEFLLRSDGGDDIPDAPGATRPDTTAPAPAPSTAPATPRPAPSSPAPSPSAGTPSSAPAPSPSVSESPAPATPGPDPTVPADPALPPVEEVAHPVGKARPPAAKADPPAPGTGDQDPGEAPAAPPPTANDGVQAVLEIREATSSSVRLTWSSAADDARYEVSVDGKPVATTRATRARLIGLKPDAKYTVEIRNRKLGYRAKGTAVTAPAARPVQNSWFVLTNALTGGAADLYAARTDDGTPVTLGGEDGGAQQQWQLVPAEDDTYSLVSKASNRCAVALGGTPAAGAPLVQGDCYASNGARWKLQASDYGFTLRSTTANLVLGVGGQRFGAHRVLVLQTDTGQRHQSWTAVPD</sequence>
<dbReference type="EMBL" id="JADQTO010000036">
    <property type="protein sequence ID" value="MBG0568307.1"/>
    <property type="molecule type" value="Genomic_DNA"/>
</dbReference>
<evidence type="ECO:0000256" key="2">
    <source>
        <dbReference type="ARBA" id="ARBA00023326"/>
    </source>
</evidence>
<keyword evidence="6" id="KW-1185">Reference proteome</keyword>
<accession>A0A931CHV7</accession>
<dbReference type="InterPro" id="IPR003961">
    <property type="entry name" value="FN3_dom"/>
</dbReference>
<evidence type="ECO:0000313" key="5">
    <source>
        <dbReference type="EMBL" id="MBG0568307.1"/>
    </source>
</evidence>
<comment type="caution">
    <text evidence="5">The sequence shown here is derived from an EMBL/GenBank/DDBJ whole genome shotgun (WGS) entry which is preliminary data.</text>
</comment>
<feature type="compositionally biased region" description="Basic residues" evidence="3">
    <location>
        <begin position="15"/>
        <end position="28"/>
    </location>
</feature>
<feature type="compositionally biased region" description="Pro residues" evidence="3">
    <location>
        <begin position="478"/>
        <end position="494"/>
    </location>
</feature>
<name>A0A931CHV7_9ACTN</name>
<dbReference type="Gene3D" id="2.80.10.50">
    <property type="match status" value="1"/>
</dbReference>
<feature type="compositionally biased region" description="Low complexity" evidence="3">
    <location>
        <begin position="457"/>
        <end position="477"/>
    </location>
</feature>
<dbReference type="SUPFAM" id="SSF49265">
    <property type="entry name" value="Fibronectin type III"/>
    <property type="match status" value="1"/>
</dbReference>
<organism evidence="5 6">
    <name type="scientific">Actinoplanes aureus</name>
    <dbReference type="NCBI Taxonomy" id="2792083"/>
    <lineage>
        <taxon>Bacteria</taxon>
        <taxon>Bacillati</taxon>
        <taxon>Actinomycetota</taxon>
        <taxon>Actinomycetes</taxon>
        <taxon>Micromonosporales</taxon>
        <taxon>Micromonosporaceae</taxon>
        <taxon>Actinoplanes</taxon>
    </lineage>
</organism>
<evidence type="ECO:0000313" key="6">
    <source>
        <dbReference type="Proteomes" id="UP000598146"/>
    </source>
</evidence>
<dbReference type="CDD" id="cd00161">
    <property type="entry name" value="beta-trefoil_Ricin-like"/>
    <property type="match status" value="1"/>
</dbReference>
<feature type="compositionally biased region" description="Low complexity" evidence="3">
    <location>
        <begin position="423"/>
        <end position="435"/>
    </location>
</feature>
<feature type="domain" description="Ricin B lectin" evidence="4">
    <location>
        <begin position="624"/>
        <end position="759"/>
    </location>
</feature>
<gene>
    <name evidence="5" type="ORF">I4J89_43470</name>
</gene>
<dbReference type="SUPFAM" id="SSF50370">
    <property type="entry name" value="Ricin B-like lectins"/>
    <property type="match status" value="1"/>
</dbReference>
<keyword evidence="2" id="KW-0624">Polysaccharide degradation</keyword>
<dbReference type="InterPro" id="IPR013783">
    <property type="entry name" value="Ig-like_fold"/>
</dbReference>